<evidence type="ECO:0000259" key="1">
    <source>
        <dbReference type="Pfam" id="PF00561"/>
    </source>
</evidence>
<dbReference type="PANTHER" id="PTHR43433:SF5">
    <property type="entry name" value="AB HYDROLASE-1 DOMAIN-CONTAINING PROTEIN"/>
    <property type="match status" value="1"/>
</dbReference>
<sequence length="292" mass="31303">MNPTQTTFPPALQTSFINAANQSIMVRGIPFAYRDTGPAGGVPLVLFNHWGAVLDNFDPAIIDGLAQTRRVITTDYRGIGGSGGTAPLTVGEMAEDAIGLIQALGFKSVDVLGFSLGGFVAQDIALQAPQLVHRLILTGTGPAGGIGIDKVGSVTWPLMLKGLLTLRDPKYYLFFTSTPHGRRAASEYLQRLKARSKHRDKGPTPGALLRQLQAITAWGRQAPQDLGRLRAPTLIVNGDNDIMVPSANSHALAKRVPNAQLVMYEDAGHGGIFQYHADFVAKVRAFLDDRAP</sequence>
<organism evidence="2 3">
    <name type="scientific">Pseudomonas protegens (strain DSM 19095 / LMG 27888 / CFBP 6595 / CHA0)</name>
    <dbReference type="NCBI Taxonomy" id="1124983"/>
    <lineage>
        <taxon>Bacteria</taxon>
        <taxon>Pseudomonadati</taxon>
        <taxon>Pseudomonadota</taxon>
        <taxon>Gammaproteobacteria</taxon>
        <taxon>Pseudomonadales</taxon>
        <taxon>Pseudomonadaceae</taxon>
        <taxon>Pseudomonas</taxon>
    </lineage>
</organism>
<proteinExistence type="predicted"/>
<dbReference type="eggNOG" id="COG2267">
    <property type="taxonomic scope" value="Bacteria"/>
</dbReference>
<dbReference type="RefSeq" id="WP_015635468.1">
    <property type="nucleotide sequence ID" value="NC_021237.1"/>
</dbReference>
<dbReference type="GO" id="GO:0016787">
    <property type="term" value="F:hydrolase activity"/>
    <property type="evidence" value="ECO:0007669"/>
    <property type="project" value="UniProtKB-KW"/>
</dbReference>
<dbReference type="HOGENOM" id="CLU_020336_4_0_6"/>
<reference evidence="3" key="1">
    <citation type="journal article" date="2014" name="Genome Announc.">
        <title>Full-genome sequence of the plant growth-promoting bacterium Pseudomonas protegens CHA0.</title>
        <authorList>
            <person name="Jousset A."/>
            <person name="Schuldes J."/>
            <person name="Keel C."/>
            <person name="Maurhofer M."/>
            <person name="Daniel R."/>
            <person name="Scheu S."/>
            <person name="Thuermer A."/>
        </authorList>
    </citation>
    <scope>NUCLEOTIDE SEQUENCE [LARGE SCALE GENOMIC DNA]</scope>
    <source>
        <strain evidence="3">DSM 19095 / LMG 27888 / CFBP 6595 / CHA0</strain>
    </source>
</reference>
<dbReference type="AlphaFoldDB" id="A0A2C9ELX8"/>
<feature type="domain" description="AB hydrolase-1" evidence="1">
    <location>
        <begin position="43"/>
        <end position="273"/>
    </location>
</feature>
<keyword evidence="2" id="KW-0378">Hydrolase</keyword>
<dbReference type="Proteomes" id="UP000013940">
    <property type="component" value="Chromosome"/>
</dbReference>
<dbReference type="PRINTS" id="PR00111">
    <property type="entry name" value="ABHYDROLASE"/>
</dbReference>
<dbReference type="InterPro" id="IPR050471">
    <property type="entry name" value="AB_hydrolase"/>
</dbReference>
<dbReference type="Pfam" id="PF00561">
    <property type="entry name" value="Abhydrolase_1"/>
    <property type="match status" value="1"/>
</dbReference>
<evidence type="ECO:0000313" key="3">
    <source>
        <dbReference type="Proteomes" id="UP000013940"/>
    </source>
</evidence>
<dbReference type="EMBL" id="CP003190">
    <property type="protein sequence ID" value="AGL84631.1"/>
    <property type="molecule type" value="Genomic_DNA"/>
</dbReference>
<gene>
    <name evidence="2" type="ORF">PFLCHA0_c28610</name>
</gene>
<dbReference type="Gene3D" id="3.40.50.1820">
    <property type="entry name" value="alpha/beta hydrolase"/>
    <property type="match status" value="1"/>
</dbReference>
<dbReference type="SUPFAM" id="SSF53474">
    <property type="entry name" value="alpha/beta-Hydrolases"/>
    <property type="match status" value="1"/>
</dbReference>
<dbReference type="InterPro" id="IPR000073">
    <property type="entry name" value="AB_hydrolase_1"/>
</dbReference>
<dbReference type="InterPro" id="IPR029058">
    <property type="entry name" value="AB_hydrolase_fold"/>
</dbReference>
<dbReference type="PANTHER" id="PTHR43433">
    <property type="entry name" value="HYDROLASE, ALPHA/BETA FOLD FAMILY PROTEIN"/>
    <property type="match status" value="1"/>
</dbReference>
<name>A0A2C9ELX8_PSEPH</name>
<evidence type="ECO:0000313" key="2">
    <source>
        <dbReference type="EMBL" id="AGL84631.1"/>
    </source>
</evidence>
<accession>A0A2C9ELX8</accession>
<dbReference type="KEGG" id="pprc:PFLCHA0_c28610"/>
<protein>
    <submittedName>
        <fullName evidence="2">Hydrolase, alpha/beta fold family</fullName>
    </submittedName>
</protein>
<dbReference type="GeneID" id="57475854"/>